<dbReference type="InterPro" id="IPR055222">
    <property type="entry name" value="PRISE-like_Rossmann-fold"/>
</dbReference>
<dbReference type="Pfam" id="PF22917">
    <property type="entry name" value="PRISE"/>
    <property type="match status" value="1"/>
</dbReference>
<keyword evidence="3" id="KW-1185">Reference proteome</keyword>
<evidence type="ECO:0000313" key="3">
    <source>
        <dbReference type="Proteomes" id="UP000310189"/>
    </source>
</evidence>
<comment type="caution">
    <text evidence="2">The sequence shown here is derived from an EMBL/GenBank/DDBJ whole genome shotgun (WGS) entry which is preliminary data.</text>
</comment>
<protein>
    <recommendedName>
        <fullName evidence="1">PRISE-like Rossmann-fold domain-containing protein</fullName>
    </recommendedName>
</protein>
<evidence type="ECO:0000313" key="2">
    <source>
        <dbReference type="EMBL" id="TIA87628.1"/>
    </source>
</evidence>
<name>A0A4T0FHQ0_9BASI</name>
<dbReference type="Proteomes" id="UP000310189">
    <property type="component" value="Unassembled WGS sequence"/>
</dbReference>
<dbReference type="OrthoDB" id="1731983at2759"/>
<organism evidence="2 3">
    <name type="scientific">Wallemia hederae</name>
    <dbReference type="NCBI Taxonomy" id="1540922"/>
    <lineage>
        <taxon>Eukaryota</taxon>
        <taxon>Fungi</taxon>
        <taxon>Dikarya</taxon>
        <taxon>Basidiomycota</taxon>
        <taxon>Wallemiomycotina</taxon>
        <taxon>Wallemiomycetes</taxon>
        <taxon>Wallemiales</taxon>
        <taxon>Wallemiaceae</taxon>
        <taxon>Wallemia</taxon>
    </lineage>
</organism>
<dbReference type="SUPFAM" id="SSF51735">
    <property type="entry name" value="NAD(P)-binding Rossmann-fold domains"/>
    <property type="match status" value="1"/>
</dbReference>
<dbReference type="InterPro" id="IPR036291">
    <property type="entry name" value="NAD(P)-bd_dom_sf"/>
</dbReference>
<gene>
    <name evidence="2" type="ORF">E3P99_03063</name>
</gene>
<feature type="domain" description="PRISE-like Rossmann-fold" evidence="1">
    <location>
        <begin position="5"/>
        <end position="370"/>
    </location>
</feature>
<accession>A0A4T0FHQ0</accession>
<sequence length="371" mass="41356">MSEVALVFGATGISGIAAIEALKGDATYGRIIAISRRPVEVEGVEHVPIDLINSSIEEIAGHLKNGGAGSATHVFFYAYIDSEDLEEQSAINNKLFSNSIHAIKDACPRLTNFHLQTGYKYYMPGFAAEKFPPLPFREDAHRQGHVREFFYYFQEDVLKEVAEECGWNWTVSRPCAILGVSKGNWMSCAVSMALYVFASKEFGEELTFPGPLACYNIDYDNSTASNNAAFQLYCVKHARNRAFNISDGKPSQFNTTWPKIAGYFGAKLPEPVAQDVEVKEGEQLKVVHSVKEWAEKHREDFPKLAAKYSLDPKTFEYANWSSLDILAGMPFPIVGSLDAARSIGWTKSVDTYEDGYAACFDRMKEMNLLPK</sequence>
<dbReference type="EMBL" id="SPNW01000051">
    <property type="protein sequence ID" value="TIA87628.1"/>
    <property type="molecule type" value="Genomic_DNA"/>
</dbReference>
<dbReference type="Gene3D" id="3.40.50.720">
    <property type="entry name" value="NAD(P)-binding Rossmann-like Domain"/>
    <property type="match status" value="1"/>
</dbReference>
<reference evidence="2 3" key="1">
    <citation type="submission" date="2019-03" db="EMBL/GenBank/DDBJ databases">
        <title>Sequencing 23 genomes of Wallemia ichthyophaga.</title>
        <authorList>
            <person name="Gostincar C."/>
        </authorList>
    </citation>
    <scope>NUCLEOTIDE SEQUENCE [LARGE SCALE GENOMIC DNA]</scope>
    <source>
        <strain evidence="2 3">EXF-5753</strain>
    </source>
</reference>
<dbReference type="AlphaFoldDB" id="A0A4T0FHQ0"/>
<evidence type="ECO:0000259" key="1">
    <source>
        <dbReference type="Pfam" id="PF22917"/>
    </source>
</evidence>
<proteinExistence type="predicted"/>
<dbReference type="PANTHER" id="PTHR32487:SF0">
    <property type="entry name" value="3-OXO-DELTA(4,5)-STEROID 5-BETA-REDUCTASE"/>
    <property type="match status" value="1"/>
</dbReference>
<dbReference type="PANTHER" id="PTHR32487">
    <property type="entry name" value="3-OXO-DELTA(4,5)-STEROID 5-BETA-REDUCTASE"/>
    <property type="match status" value="1"/>
</dbReference>